<gene>
    <name evidence="2" type="ORF">SDJN03_04157</name>
</gene>
<feature type="transmembrane region" description="Helical" evidence="1">
    <location>
        <begin position="23"/>
        <end position="43"/>
    </location>
</feature>
<keyword evidence="1" id="KW-0472">Membrane</keyword>
<sequence>MSSSRFGDSITILMCVALRKTSLIFRHVSILITDLIAVAASAIRFSRWFLRPTVQLSERYSTMSLMIIRNDR</sequence>
<keyword evidence="1" id="KW-1133">Transmembrane helix</keyword>
<evidence type="ECO:0000313" key="2">
    <source>
        <dbReference type="EMBL" id="KAG6603548.1"/>
    </source>
</evidence>
<organism evidence="2 3">
    <name type="scientific">Cucurbita argyrosperma subsp. sororia</name>
    <dbReference type="NCBI Taxonomy" id="37648"/>
    <lineage>
        <taxon>Eukaryota</taxon>
        <taxon>Viridiplantae</taxon>
        <taxon>Streptophyta</taxon>
        <taxon>Embryophyta</taxon>
        <taxon>Tracheophyta</taxon>
        <taxon>Spermatophyta</taxon>
        <taxon>Magnoliopsida</taxon>
        <taxon>eudicotyledons</taxon>
        <taxon>Gunneridae</taxon>
        <taxon>Pentapetalae</taxon>
        <taxon>rosids</taxon>
        <taxon>fabids</taxon>
        <taxon>Cucurbitales</taxon>
        <taxon>Cucurbitaceae</taxon>
        <taxon>Cucurbiteae</taxon>
        <taxon>Cucurbita</taxon>
    </lineage>
</organism>
<evidence type="ECO:0000313" key="3">
    <source>
        <dbReference type="Proteomes" id="UP000685013"/>
    </source>
</evidence>
<evidence type="ECO:0000256" key="1">
    <source>
        <dbReference type="SAM" id="Phobius"/>
    </source>
</evidence>
<accession>A0AAV6NY53</accession>
<feature type="non-terminal residue" evidence="2">
    <location>
        <position position="1"/>
    </location>
</feature>
<keyword evidence="3" id="KW-1185">Reference proteome</keyword>
<dbReference type="AlphaFoldDB" id="A0AAV6NY53"/>
<proteinExistence type="predicted"/>
<dbReference type="Proteomes" id="UP000685013">
    <property type="component" value="Chromosome 3"/>
</dbReference>
<protein>
    <submittedName>
        <fullName evidence="2">Uncharacterized protein</fullName>
    </submittedName>
</protein>
<keyword evidence="1" id="KW-0812">Transmembrane</keyword>
<name>A0AAV6NY53_9ROSI</name>
<reference evidence="2 3" key="1">
    <citation type="journal article" date="2021" name="Hortic Res">
        <title>The domestication of Cucurbita argyrosperma as revealed by the genome of its wild relative.</title>
        <authorList>
            <person name="Barrera-Redondo J."/>
            <person name="Sanchez-de la Vega G."/>
            <person name="Aguirre-Liguori J.A."/>
            <person name="Castellanos-Morales G."/>
            <person name="Gutierrez-Guerrero Y.T."/>
            <person name="Aguirre-Dugua X."/>
            <person name="Aguirre-Planter E."/>
            <person name="Tenaillon M.I."/>
            <person name="Lira-Saade R."/>
            <person name="Eguiarte L.E."/>
        </authorList>
    </citation>
    <scope>NUCLEOTIDE SEQUENCE [LARGE SCALE GENOMIC DNA]</scope>
    <source>
        <strain evidence="2">JBR-2021</strain>
    </source>
</reference>
<dbReference type="EMBL" id="JAGKQH010000003">
    <property type="protein sequence ID" value="KAG6603548.1"/>
    <property type="molecule type" value="Genomic_DNA"/>
</dbReference>
<comment type="caution">
    <text evidence="2">The sequence shown here is derived from an EMBL/GenBank/DDBJ whole genome shotgun (WGS) entry which is preliminary data.</text>
</comment>